<organism evidence="1 2">
    <name type="scientific">Mitsuokella multacida</name>
    <dbReference type="NCBI Taxonomy" id="52226"/>
    <lineage>
        <taxon>Bacteria</taxon>
        <taxon>Bacillati</taxon>
        <taxon>Bacillota</taxon>
        <taxon>Negativicutes</taxon>
        <taxon>Selenomonadales</taxon>
        <taxon>Selenomonadaceae</taxon>
        <taxon>Mitsuokella</taxon>
    </lineage>
</organism>
<dbReference type="PANTHER" id="PTHR43434:SF1">
    <property type="entry name" value="PHOSPHOGLYCOLATE PHOSPHATASE"/>
    <property type="match status" value="1"/>
</dbReference>
<dbReference type="Pfam" id="PF13419">
    <property type="entry name" value="HAD_2"/>
    <property type="match status" value="1"/>
</dbReference>
<dbReference type="AlphaFoldDB" id="A0A414NXV6"/>
<dbReference type="OrthoDB" id="9807630at2"/>
<evidence type="ECO:0000313" key="2">
    <source>
        <dbReference type="Proteomes" id="UP000283442"/>
    </source>
</evidence>
<dbReference type="InterPro" id="IPR036412">
    <property type="entry name" value="HAD-like_sf"/>
</dbReference>
<dbReference type="InterPro" id="IPR006439">
    <property type="entry name" value="HAD-SF_hydro_IA"/>
</dbReference>
<dbReference type="RefSeq" id="WP_118175889.1">
    <property type="nucleotide sequence ID" value="NZ_JAQEBN010000075.1"/>
</dbReference>
<evidence type="ECO:0000313" key="1">
    <source>
        <dbReference type="EMBL" id="RHF52159.1"/>
    </source>
</evidence>
<dbReference type="SFLD" id="SFLDS00003">
    <property type="entry name" value="Haloacid_Dehalogenase"/>
    <property type="match status" value="1"/>
</dbReference>
<dbReference type="EMBL" id="QRHE01000004">
    <property type="protein sequence ID" value="RHF52159.1"/>
    <property type="molecule type" value="Genomic_DNA"/>
</dbReference>
<sequence length="225" mass="24916">MKGAPPLDYRLYLFDFDYTLVNSEPAIVKCFHITLQKLGYPDVPDERIKKTIGLPMVEAVKRIIGTADTAEAEHFVDAYSPEADRYMTPGTTFFPGAVETLRAIKATGAKVGIISNKTHRRIQEKFDVDHVPELIDLIIGSNDVKSHKPEPTGLLRAIDHFHMAKDDVLYTGDSYIDAETARNAGVDFLAITTGTTSAETFARYPHIAILPAIAALKDELAKNRE</sequence>
<dbReference type="Gene3D" id="3.40.50.1000">
    <property type="entry name" value="HAD superfamily/HAD-like"/>
    <property type="match status" value="1"/>
</dbReference>
<dbReference type="Proteomes" id="UP000283442">
    <property type="component" value="Unassembled WGS sequence"/>
</dbReference>
<name>A0A414NXV6_9FIRM</name>
<dbReference type="Gene3D" id="1.10.150.240">
    <property type="entry name" value="Putative phosphatase, domain 2"/>
    <property type="match status" value="1"/>
</dbReference>
<protein>
    <submittedName>
        <fullName evidence="1">HAD family hydrolase</fullName>
    </submittedName>
</protein>
<reference evidence="1 2" key="1">
    <citation type="submission" date="2018-08" db="EMBL/GenBank/DDBJ databases">
        <title>A genome reference for cultivated species of the human gut microbiota.</title>
        <authorList>
            <person name="Zou Y."/>
            <person name="Xue W."/>
            <person name="Luo G."/>
        </authorList>
    </citation>
    <scope>NUCLEOTIDE SEQUENCE [LARGE SCALE GENOMIC DNA]</scope>
    <source>
        <strain evidence="1 2">AM25-21AC</strain>
    </source>
</reference>
<dbReference type="SFLD" id="SFLDG01129">
    <property type="entry name" value="C1.5:_HAD__Beta-PGM__Phosphata"/>
    <property type="match status" value="1"/>
</dbReference>
<keyword evidence="1" id="KW-0378">Hydrolase</keyword>
<gene>
    <name evidence="1" type="ORF">DW674_04945</name>
</gene>
<dbReference type="InterPro" id="IPR023214">
    <property type="entry name" value="HAD_sf"/>
</dbReference>
<comment type="caution">
    <text evidence="1">The sequence shown here is derived from an EMBL/GenBank/DDBJ whole genome shotgun (WGS) entry which is preliminary data.</text>
</comment>
<dbReference type="NCBIfam" id="TIGR01549">
    <property type="entry name" value="HAD-SF-IA-v1"/>
    <property type="match status" value="1"/>
</dbReference>
<dbReference type="GO" id="GO:0008967">
    <property type="term" value="F:phosphoglycolate phosphatase activity"/>
    <property type="evidence" value="ECO:0007669"/>
    <property type="project" value="TreeGrafter"/>
</dbReference>
<accession>A0A414NXV6</accession>
<dbReference type="SUPFAM" id="SSF56784">
    <property type="entry name" value="HAD-like"/>
    <property type="match status" value="1"/>
</dbReference>
<dbReference type="PRINTS" id="PR00413">
    <property type="entry name" value="HADHALOGNASE"/>
</dbReference>
<dbReference type="GO" id="GO:0006281">
    <property type="term" value="P:DNA repair"/>
    <property type="evidence" value="ECO:0007669"/>
    <property type="project" value="TreeGrafter"/>
</dbReference>
<dbReference type="InterPro" id="IPR023198">
    <property type="entry name" value="PGP-like_dom2"/>
</dbReference>
<dbReference type="InterPro" id="IPR041492">
    <property type="entry name" value="HAD_2"/>
</dbReference>
<proteinExistence type="predicted"/>
<dbReference type="SFLD" id="SFLDG01135">
    <property type="entry name" value="C1.5.6:_HAD__Beta-PGM__Phospha"/>
    <property type="match status" value="1"/>
</dbReference>
<dbReference type="PANTHER" id="PTHR43434">
    <property type="entry name" value="PHOSPHOGLYCOLATE PHOSPHATASE"/>
    <property type="match status" value="1"/>
</dbReference>
<dbReference type="InterPro" id="IPR050155">
    <property type="entry name" value="HAD-like_hydrolase_sf"/>
</dbReference>